<evidence type="ECO:0000313" key="2">
    <source>
        <dbReference type="EMBL" id="KAK0156756.1"/>
    </source>
</evidence>
<dbReference type="GO" id="GO:0004641">
    <property type="term" value="F:phosphoribosylformylglycinamidine cyclo-ligase activity"/>
    <property type="evidence" value="ECO:0007669"/>
    <property type="project" value="InterPro"/>
</dbReference>
<dbReference type="Pfam" id="PF00586">
    <property type="entry name" value="AIRS"/>
    <property type="match status" value="1"/>
</dbReference>
<dbReference type="InterPro" id="IPR036921">
    <property type="entry name" value="PurM-like_N_sf"/>
</dbReference>
<gene>
    <name evidence="2" type="ORF">PV328_012356</name>
</gene>
<evidence type="ECO:0000259" key="1">
    <source>
        <dbReference type="Pfam" id="PF00586"/>
    </source>
</evidence>
<name>A0AA39C2B9_9HYME</name>
<comment type="caution">
    <text evidence="2">The sequence shown here is derived from an EMBL/GenBank/DDBJ whole genome shotgun (WGS) entry which is preliminary data.</text>
</comment>
<dbReference type="EMBL" id="JAQQBS010002441">
    <property type="protein sequence ID" value="KAK0156756.1"/>
    <property type="molecule type" value="Genomic_DNA"/>
</dbReference>
<dbReference type="GO" id="GO:0046084">
    <property type="term" value="P:adenine biosynthetic process"/>
    <property type="evidence" value="ECO:0007669"/>
    <property type="project" value="TreeGrafter"/>
</dbReference>
<dbReference type="SUPFAM" id="SSF55326">
    <property type="entry name" value="PurM N-terminal domain-like"/>
    <property type="match status" value="1"/>
</dbReference>
<feature type="non-terminal residue" evidence="2">
    <location>
        <position position="342"/>
    </location>
</feature>
<organism evidence="2 3">
    <name type="scientific">Microctonus aethiopoides</name>
    <dbReference type="NCBI Taxonomy" id="144406"/>
    <lineage>
        <taxon>Eukaryota</taxon>
        <taxon>Metazoa</taxon>
        <taxon>Ecdysozoa</taxon>
        <taxon>Arthropoda</taxon>
        <taxon>Hexapoda</taxon>
        <taxon>Insecta</taxon>
        <taxon>Pterygota</taxon>
        <taxon>Neoptera</taxon>
        <taxon>Endopterygota</taxon>
        <taxon>Hymenoptera</taxon>
        <taxon>Apocrita</taxon>
        <taxon>Ichneumonoidea</taxon>
        <taxon>Braconidae</taxon>
        <taxon>Euphorinae</taxon>
        <taxon>Microctonus</taxon>
    </lineage>
</organism>
<dbReference type="PANTHER" id="PTHR10520:SF12">
    <property type="entry name" value="TRIFUNCTIONAL PURINE BIOSYNTHETIC PROTEIN ADENOSINE-3"/>
    <property type="match status" value="1"/>
</dbReference>
<dbReference type="Gene3D" id="3.30.1330.10">
    <property type="entry name" value="PurM-like, N-terminal domain"/>
    <property type="match status" value="1"/>
</dbReference>
<dbReference type="InterPro" id="IPR004733">
    <property type="entry name" value="PurM_cligase"/>
</dbReference>
<dbReference type="GO" id="GO:0006189">
    <property type="term" value="P:'de novo' IMP biosynthetic process"/>
    <property type="evidence" value="ECO:0007669"/>
    <property type="project" value="InterPro"/>
</dbReference>
<dbReference type="Gene3D" id="3.90.650.10">
    <property type="entry name" value="PurM-like C-terminal domain"/>
    <property type="match status" value="1"/>
</dbReference>
<feature type="non-terminal residue" evidence="2">
    <location>
        <position position="1"/>
    </location>
</feature>
<dbReference type="AlphaFoldDB" id="A0AA39C2B9"/>
<reference evidence="2" key="1">
    <citation type="journal article" date="2023" name="bioRxiv">
        <title>Scaffold-level genome assemblies of two parasitoid biocontrol wasps reveal the parthenogenesis mechanism and an associated novel virus.</title>
        <authorList>
            <person name="Inwood S."/>
            <person name="Skelly J."/>
            <person name="Guhlin J."/>
            <person name="Harrop T."/>
            <person name="Goldson S."/>
            <person name="Dearden P."/>
        </authorList>
    </citation>
    <scope>NUCLEOTIDE SEQUENCE</scope>
    <source>
        <strain evidence="2">Irish</strain>
        <tissue evidence="2">Whole body</tissue>
    </source>
</reference>
<keyword evidence="3" id="KW-1185">Reference proteome</keyword>
<sequence>KNIIRKKEFLKNNRRPDSEDLSGNKLNDYQNCTNYHSLDLQNEKLTRGIHVLDNEPCSSTGQINLSTSICDEASSLPLELPNLDSTDSDSIIVTQKPFKLPSLVNLFEAAEAQRIELEENASGSIDPLSLTHHREMDGAQALNPDSSEGKNKGIASSILRSGKLSYKSSGVDIEAGDSLVSIIKPLVASTTRTGVLGSIGSFGGLFDTKAAGYKDPILVSGTDGVGTKLKTAISCGKHNSVGIDLVAMCVNDVLAHGAEPLFFLDYFVCGRLDINTAAEVISGVVEDLVIGLPSSGVHRNGFSLVRKILKLAEKSFNDIAPFSVNGKTIGAELLEPTKIYTK</sequence>
<evidence type="ECO:0000313" key="3">
    <source>
        <dbReference type="Proteomes" id="UP001168990"/>
    </source>
</evidence>
<accession>A0AA39C2B9</accession>
<dbReference type="PANTHER" id="PTHR10520">
    <property type="entry name" value="TRIFUNCTIONAL PURINE BIOSYNTHETIC PROTEIN ADENOSINE-3-RELATED"/>
    <property type="match status" value="1"/>
</dbReference>
<proteinExistence type="predicted"/>
<reference evidence="2" key="2">
    <citation type="submission" date="2023-03" db="EMBL/GenBank/DDBJ databases">
        <authorList>
            <person name="Inwood S.N."/>
            <person name="Skelly J.G."/>
            <person name="Guhlin J."/>
            <person name="Harrop T.W.R."/>
            <person name="Goldson S.G."/>
            <person name="Dearden P.K."/>
        </authorList>
    </citation>
    <scope>NUCLEOTIDE SEQUENCE</scope>
    <source>
        <strain evidence="2">Irish</strain>
        <tissue evidence="2">Whole body</tissue>
    </source>
</reference>
<dbReference type="GO" id="GO:0005829">
    <property type="term" value="C:cytosol"/>
    <property type="evidence" value="ECO:0007669"/>
    <property type="project" value="TreeGrafter"/>
</dbReference>
<dbReference type="InterPro" id="IPR016188">
    <property type="entry name" value="PurM-like_N"/>
</dbReference>
<protein>
    <recommendedName>
        <fullName evidence="1">PurM-like N-terminal domain-containing protein</fullName>
    </recommendedName>
</protein>
<feature type="domain" description="PurM-like N-terminal" evidence="1">
    <location>
        <begin position="218"/>
        <end position="286"/>
    </location>
</feature>
<dbReference type="InterPro" id="IPR036676">
    <property type="entry name" value="PurM-like_C_sf"/>
</dbReference>
<dbReference type="Proteomes" id="UP001168990">
    <property type="component" value="Unassembled WGS sequence"/>
</dbReference>
<dbReference type="GO" id="GO:0004637">
    <property type="term" value="F:phosphoribosylamine-glycine ligase activity"/>
    <property type="evidence" value="ECO:0007669"/>
    <property type="project" value="TreeGrafter"/>
</dbReference>
<dbReference type="SUPFAM" id="SSF56042">
    <property type="entry name" value="PurM C-terminal domain-like"/>
    <property type="match status" value="1"/>
</dbReference>